<proteinExistence type="predicted"/>
<protein>
    <submittedName>
        <fullName evidence="5">ABC-2 type transport system ATP-binding protein</fullName>
    </submittedName>
</protein>
<dbReference type="InterPro" id="IPR003593">
    <property type="entry name" value="AAA+_ATPase"/>
</dbReference>
<reference evidence="5 6" key="1">
    <citation type="submission" date="2023-07" db="EMBL/GenBank/DDBJ databases">
        <title>Genomic Encyclopedia of Type Strains, Phase IV (KMG-IV): sequencing the most valuable type-strain genomes for metagenomic binning, comparative biology and taxonomic classification.</title>
        <authorList>
            <person name="Goeker M."/>
        </authorList>
    </citation>
    <scope>NUCLEOTIDE SEQUENCE [LARGE SCALE GENOMIC DNA]</scope>
    <source>
        <strain evidence="5 6">DSM 17740</strain>
    </source>
</reference>
<evidence type="ECO:0000259" key="4">
    <source>
        <dbReference type="PROSITE" id="PS50893"/>
    </source>
</evidence>
<keyword evidence="2" id="KW-0547">Nucleotide-binding</keyword>
<evidence type="ECO:0000313" key="5">
    <source>
        <dbReference type="EMBL" id="MDQ0341142.1"/>
    </source>
</evidence>
<dbReference type="InterPro" id="IPR003439">
    <property type="entry name" value="ABC_transporter-like_ATP-bd"/>
</dbReference>
<dbReference type="EMBL" id="JAUSUQ010000035">
    <property type="protein sequence ID" value="MDQ0341142.1"/>
    <property type="molecule type" value="Genomic_DNA"/>
</dbReference>
<evidence type="ECO:0000256" key="3">
    <source>
        <dbReference type="ARBA" id="ARBA00022840"/>
    </source>
</evidence>
<dbReference type="SMART" id="SM00382">
    <property type="entry name" value="AAA"/>
    <property type="match status" value="1"/>
</dbReference>
<dbReference type="InterPro" id="IPR050763">
    <property type="entry name" value="ABC_transporter_ATP-binding"/>
</dbReference>
<name>A0ABU0CYC6_9BACI</name>
<keyword evidence="1" id="KW-0813">Transport</keyword>
<keyword evidence="6" id="KW-1185">Reference proteome</keyword>
<dbReference type="PANTHER" id="PTHR42711:SF17">
    <property type="entry name" value="ABC TRANSPORTER ATP-BINDING PROTEIN"/>
    <property type="match status" value="1"/>
</dbReference>
<dbReference type="SUPFAM" id="SSF52540">
    <property type="entry name" value="P-loop containing nucleoside triphosphate hydrolases"/>
    <property type="match status" value="1"/>
</dbReference>
<gene>
    <name evidence="5" type="ORF">J2S00_003986</name>
</gene>
<evidence type="ECO:0000256" key="1">
    <source>
        <dbReference type="ARBA" id="ARBA00022448"/>
    </source>
</evidence>
<evidence type="ECO:0000313" key="6">
    <source>
        <dbReference type="Proteomes" id="UP001232445"/>
    </source>
</evidence>
<feature type="domain" description="ABC transporter" evidence="4">
    <location>
        <begin position="3"/>
        <end position="231"/>
    </location>
</feature>
<accession>A0ABU0CYC6</accession>
<dbReference type="GO" id="GO:0005524">
    <property type="term" value="F:ATP binding"/>
    <property type="evidence" value="ECO:0007669"/>
    <property type="project" value="UniProtKB-KW"/>
</dbReference>
<dbReference type="Gene3D" id="3.40.50.300">
    <property type="entry name" value="P-loop containing nucleotide triphosphate hydrolases"/>
    <property type="match status" value="1"/>
</dbReference>
<dbReference type="RefSeq" id="WP_307343878.1">
    <property type="nucleotide sequence ID" value="NZ_JAUSUQ010000035.1"/>
</dbReference>
<comment type="caution">
    <text evidence="5">The sequence shown here is derived from an EMBL/GenBank/DDBJ whole genome shotgun (WGS) entry which is preliminary data.</text>
</comment>
<dbReference type="Pfam" id="PF00005">
    <property type="entry name" value="ABC_tran"/>
    <property type="match status" value="1"/>
</dbReference>
<keyword evidence="3 5" id="KW-0067">ATP-binding</keyword>
<sequence length="298" mass="33405">MAKPLVKIAGLQKEMGHFTLGPVQFQIEPGSIVAVVGPNGAGKSSLFKLLLHLLHPDQGEISLFGLHYPEHEVVIKQRIGYVPQDMSGCEGMKVQDIVKWTKRWYPRWQAAEVEHWLNTFEIAPQMIYKNLSKGLQRKFAFALALGVNGDLLLLDEPSAGVDMFSLPAVYEGLVRYMEAGQRSILLATHQPQEVKQLADYIFLMSRGKQIGVYEKDRLLTSYKAVWISQGQPLPAELPAVHKVEQQGGLCRLVTSDVEATRAFLDAQQCPIIRIESLELEEILALLIEGGSHHRDRMD</sequence>
<dbReference type="Proteomes" id="UP001232445">
    <property type="component" value="Unassembled WGS sequence"/>
</dbReference>
<organism evidence="5 6">
    <name type="scientific">Caldalkalibacillus uzonensis</name>
    <dbReference type="NCBI Taxonomy" id="353224"/>
    <lineage>
        <taxon>Bacteria</taxon>
        <taxon>Bacillati</taxon>
        <taxon>Bacillota</taxon>
        <taxon>Bacilli</taxon>
        <taxon>Bacillales</taxon>
        <taxon>Bacillaceae</taxon>
        <taxon>Caldalkalibacillus</taxon>
    </lineage>
</organism>
<evidence type="ECO:0000256" key="2">
    <source>
        <dbReference type="ARBA" id="ARBA00022741"/>
    </source>
</evidence>
<dbReference type="CDD" id="cd03230">
    <property type="entry name" value="ABC_DR_subfamily_A"/>
    <property type="match status" value="1"/>
</dbReference>
<dbReference type="PANTHER" id="PTHR42711">
    <property type="entry name" value="ABC TRANSPORTER ATP-BINDING PROTEIN"/>
    <property type="match status" value="1"/>
</dbReference>
<dbReference type="InterPro" id="IPR027417">
    <property type="entry name" value="P-loop_NTPase"/>
</dbReference>
<dbReference type="PROSITE" id="PS50893">
    <property type="entry name" value="ABC_TRANSPORTER_2"/>
    <property type="match status" value="1"/>
</dbReference>